<dbReference type="Proteomes" id="UP000316079">
    <property type="component" value="Unassembled WGS sequence"/>
</dbReference>
<evidence type="ECO:0000256" key="1">
    <source>
        <dbReference type="SAM" id="MobiDB-lite"/>
    </source>
</evidence>
<comment type="caution">
    <text evidence="3">The sequence shown here is derived from an EMBL/GenBank/DDBJ whole genome shotgun (WGS) entry which is preliminary data.</text>
</comment>
<keyword evidence="2" id="KW-0812">Transmembrane</keyword>
<organism evidence="3 4">
    <name type="scientific">Danionella cerebrum</name>
    <dbReference type="NCBI Taxonomy" id="2873325"/>
    <lineage>
        <taxon>Eukaryota</taxon>
        <taxon>Metazoa</taxon>
        <taxon>Chordata</taxon>
        <taxon>Craniata</taxon>
        <taxon>Vertebrata</taxon>
        <taxon>Euteleostomi</taxon>
        <taxon>Actinopterygii</taxon>
        <taxon>Neopterygii</taxon>
        <taxon>Teleostei</taxon>
        <taxon>Ostariophysi</taxon>
        <taxon>Cypriniformes</taxon>
        <taxon>Danionidae</taxon>
        <taxon>Danioninae</taxon>
        <taxon>Danionella</taxon>
    </lineage>
</organism>
<feature type="region of interest" description="Disordered" evidence="1">
    <location>
        <begin position="88"/>
        <end position="110"/>
    </location>
</feature>
<dbReference type="EMBL" id="SRMA01026381">
    <property type="protein sequence ID" value="TRY84802.1"/>
    <property type="molecule type" value="Genomic_DNA"/>
</dbReference>
<feature type="region of interest" description="Disordered" evidence="1">
    <location>
        <begin position="130"/>
        <end position="162"/>
    </location>
</feature>
<feature type="compositionally biased region" description="Basic and acidic residues" evidence="1">
    <location>
        <begin position="130"/>
        <end position="139"/>
    </location>
</feature>
<gene>
    <name evidence="3" type="ORF">DNTS_008978</name>
</gene>
<reference evidence="3 4" key="1">
    <citation type="journal article" date="2019" name="Sci. Data">
        <title>Hybrid genome assembly and annotation of Danionella translucida.</title>
        <authorList>
            <person name="Kadobianskyi M."/>
            <person name="Schulze L."/>
            <person name="Schuelke M."/>
            <person name="Judkewitz B."/>
        </authorList>
    </citation>
    <scope>NUCLEOTIDE SEQUENCE [LARGE SCALE GENOMIC DNA]</scope>
    <source>
        <strain evidence="3 4">Bolton</strain>
    </source>
</reference>
<proteinExistence type="predicted"/>
<sequence length="162" mass="18490">MGSIFVNHLTLLSFVLYQCCVSVFVLMFLFISVCVRVCVCVGGWVSRYYSLSQNHLHNLFSFLPINMTQHAILLCSSIFDTQCTTTNKTTHTKSDNSKSSTTHIQQSNIRNEKADHVRLECAEIQRSLLRSDDSSRESGEEFPFDPSQSRCHATMRSYSKDF</sequence>
<keyword evidence="2" id="KW-0472">Membrane</keyword>
<feature type="transmembrane region" description="Helical" evidence="2">
    <location>
        <begin position="15"/>
        <end position="45"/>
    </location>
</feature>
<evidence type="ECO:0000313" key="4">
    <source>
        <dbReference type="Proteomes" id="UP000316079"/>
    </source>
</evidence>
<keyword evidence="2" id="KW-1133">Transmembrane helix</keyword>
<keyword evidence="4" id="KW-1185">Reference proteome</keyword>
<evidence type="ECO:0000256" key="2">
    <source>
        <dbReference type="SAM" id="Phobius"/>
    </source>
</evidence>
<evidence type="ECO:0000313" key="3">
    <source>
        <dbReference type="EMBL" id="TRY84802.1"/>
    </source>
</evidence>
<dbReference type="AlphaFoldDB" id="A0A553Q4E1"/>
<accession>A0A553Q4E1</accession>
<dbReference type="OrthoDB" id="421226at2759"/>
<name>A0A553Q4E1_9TELE</name>
<protein>
    <submittedName>
        <fullName evidence="3">Uncharacterized protein</fullName>
    </submittedName>
</protein>